<proteinExistence type="predicted"/>
<dbReference type="AlphaFoldDB" id="A0A8H7CK57"/>
<reference evidence="1" key="1">
    <citation type="submission" date="2020-05" db="EMBL/GenBank/DDBJ databases">
        <title>Mycena genomes resolve the evolution of fungal bioluminescence.</title>
        <authorList>
            <person name="Tsai I.J."/>
        </authorList>
    </citation>
    <scope>NUCLEOTIDE SEQUENCE</scope>
    <source>
        <strain evidence="1">CCC161011</strain>
    </source>
</reference>
<comment type="caution">
    <text evidence="1">The sequence shown here is derived from an EMBL/GenBank/DDBJ whole genome shotgun (WGS) entry which is preliminary data.</text>
</comment>
<organism evidence="1 2">
    <name type="scientific">Mycena venus</name>
    <dbReference type="NCBI Taxonomy" id="2733690"/>
    <lineage>
        <taxon>Eukaryota</taxon>
        <taxon>Fungi</taxon>
        <taxon>Dikarya</taxon>
        <taxon>Basidiomycota</taxon>
        <taxon>Agaricomycotina</taxon>
        <taxon>Agaricomycetes</taxon>
        <taxon>Agaricomycetidae</taxon>
        <taxon>Agaricales</taxon>
        <taxon>Marasmiineae</taxon>
        <taxon>Mycenaceae</taxon>
        <taxon>Mycena</taxon>
    </lineage>
</organism>
<name>A0A8H7CK57_9AGAR</name>
<dbReference type="EMBL" id="JACAZI010000020">
    <property type="protein sequence ID" value="KAF7338967.1"/>
    <property type="molecule type" value="Genomic_DNA"/>
</dbReference>
<protein>
    <submittedName>
        <fullName evidence="1">Uncharacterized protein</fullName>
    </submittedName>
</protein>
<gene>
    <name evidence="1" type="ORF">MVEN_01972900</name>
</gene>
<sequence>MASYNTIYPPSTRDATGYGFKGQRCNGDMRINVKRSWAGFSRGGDFNENLTIGEFVRQVVRDVSTEDGFQFFQKGWYLEVQSGKKALDPNENVEMIQQRFNGGETVHAKVSSIFYL</sequence>
<keyword evidence="2" id="KW-1185">Reference proteome</keyword>
<accession>A0A8H7CK57</accession>
<dbReference type="OrthoDB" id="2841597at2759"/>
<dbReference type="Proteomes" id="UP000620124">
    <property type="component" value="Unassembled WGS sequence"/>
</dbReference>
<evidence type="ECO:0000313" key="2">
    <source>
        <dbReference type="Proteomes" id="UP000620124"/>
    </source>
</evidence>
<evidence type="ECO:0000313" key="1">
    <source>
        <dbReference type="EMBL" id="KAF7338967.1"/>
    </source>
</evidence>